<reference evidence="2 3" key="1">
    <citation type="journal article" date="2015" name="Int. J. Syst. Evol. Microbiol.">
        <title>Erythrobacter atlanticus sp. nov., a bacterium from ocean sediment able to degrade polycyclic aromatic hydrocarbons.</title>
        <authorList>
            <person name="Zhuang L."/>
            <person name="Liu Y."/>
            <person name="Wang L."/>
            <person name="Wang W."/>
            <person name="Shao Z."/>
        </authorList>
    </citation>
    <scope>NUCLEOTIDE SEQUENCE [LARGE SCALE GENOMIC DNA]</scope>
    <source>
        <strain evidence="3">s21-N3</strain>
    </source>
</reference>
<evidence type="ECO:0000313" key="2">
    <source>
        <dbReference type="EMBL" id="AKQ43410.2"/>
    </source>
</evidence>
<evidence type="ECO:0000313" key="3">
    <source>
        <dbReference type="Proteomes" id="UP000059113"/>
    </source>
</evidence>
<dbReference type="Proteomes" id="UP000059113">
    <property type="component" value="Chromosome"/>
</dbReference>
<evidence type="ECO:0000256" key="1">
    <source>
        <dbReference type="SAM" id="SignalP"/>
    </source>
</evidence>
<dbReference type="AlphaFoldDB" id="A0A0H4VG84"/>
<proteinExistence type="predicted"/>
<dbReference type="EMBL" id="CP011310">
    <property type="protein sequence ID" value="AKQ43410.2"/>
    <property type="molecule type" value="Genomic_DNA"/>
</dbReference>
<evidence type="ECO:0008006" key="4">
    <source>
        <dbReference type="Google" id="ProtNLM"/>
    </source>
</evidence>
<gene>
    <name evidence="2" type="ORF">CP97_11550</name>
</gene>
<keyword evidence="3" id="KW-1185">Reference proteome</keyword>
<dbReference type="KEGG" id="ery:CP97_11550"/>
<reference evidence="3" key="2">
    <citation type="submission" date="2015-04" db="EMBL/GenBank/DDBJ databases">
        <title>The complete genome sequence of Erythrobacter sp. s21-N3.</title>
        <authorList>
            <person name="Zhuang L."/>
            <person name="Liu Y."/>
            <person name="Shao Z."/>
        </authorList>
    </citation>
    <scope>NUCLEOTIDE SEQUENCE [LARGE SCALE GENOMIC DNA]</scope>
    <source>
        <strain evidence="3">s21-N3</strain>
    </source>
</reference>
<organism evidence="2 3">
    <name type="scientific">Aurantiacibacter atlanticus</name>
    <dbReference type="NCBI Taxonomy" id="1648404"/>
    <lineage>
        <taxon>Bacteria</taxon>
        <taxon>Pseudomonadati</taxon>
        <taxon>Pseudomonadota</taxon>
        <taxon>Alphaproteobacteria</taxon>
        <taxon>Sphingomonadales</taxon>
        <taxon>Erythrobacteraceae</taxon>
        <taxon>Aurantiacibacter</taxon>
    </lineage>
</organism>
<feature type="signal peptide" evidence="1">
    <location>
        <begin position="1"/>
        <end position="16"/>
    </location>
</feature>
<feature type="chain" id="PRO_5007772101" description="DUF5666 domain-containing protein" evidence="1">
    <location>
        <begin position="17"/>
        <end position="209"/>
    </location>
</feature>
<name>A0A0H4VG84_9SPHN</name>
<keyword evidence="1" id="KW-0732">Signal</keyword>
<sequence length="209" mass="21138">MTIAALLGVCTIPASAQDTAQTVVPTSAVPVSAPIQEAPTANAVLRSGTPVQLRFMETVTTKDKAASVGQRVQMEVAAPIEVNGVVVIPAGSPAWGEITSVRNKGMWGKSGKLEGRALFARVNGRQIRLSGTFDDKGVTVTAGVVGAIALVPVAGFFMTGTSAELPLGGEVGAFIDEDVELAIANTQPGPMVVGAPAPAPQPVVAADGQ</sequence>
<accession>A0A0H4VG84</accession>
<protein>
    <recommendedName>
        <fullName evidence="4">DUF5666 domain-containing protein</fullName>
    </recommendedName>
</protein>